<accession>A0ABR1W0U6</accession>
<name>A0ABR1W0U6_9PEZI</name>
<organism evidence="2 3">
    <name type="scientific">Apiospora saccharicola</name>
    <dbReference type="NCBI Taxonomy" id="335842"/>
    <lineage>
        <taxon>Eukaryota</taxon>
        <taxon>Fungi</taxon>
        <taxon>Dikarya</taxon>
        <taxon>Ascomycota</taxon>
        <taxon>Pezizomycotina</taxon>
        <taxon>Sordariomycetes</taxon>
        <taxon>Xylariomycetidae</taxon>
        <taxon>Amphisphaeriales</taxon>
        <taxon>Apiosporaceae</taxon>
        <taxon>Apiospora</taxon>
    </lineage>
</organism>
<evidence type="ECO:0000313" key="2">
    <source>
        <dbReference type="EMBL" id="KAK8077100.1"/>
    </source>
</evidence>
<proteinExistence type="predicted"/>
<protein>
    <submittedName>
        <fullName evidence="2">Uncharacterized protein</fullName>
    </submittedName>
</protein>
<keyword evidence="1" id="KW-1133">Transmembrane helix</keyword>
<keyword evidence="1" id="KW-0472">Membrane</keyword>
<evidence type="ECO:0000256" key="1">
    <source>
        <dbReference type="SAM" id="Phobius"/>
    </source>
</evidence>
<reference evidence="2 3" key="1">
    <citation type="submission" date="2023-01" db="EMBL/GenBank/DDBJ databases">
        <title>Analysis of 21 Apiospora genomes using comparative genomics revels a genus with tremendous synthesis potential of carbohydrate active enzymes and secondary metabolites.</title>
        <authorList>
            <person name="Sorensen T."/>
        </authorList>
    </citation>
    <scope>NUCLEOTIDE SEQUENCE [LARGE SCALE GENOMIC DNA]</scope>
    <source>
        <strain evidence="2 3">CBS 83171</strain>
    </source>
</reference>
<feature type="transmembrane region" description="Helical" evidence="1">
    <location>
        <begin position="51"/>
        <end position="68"/>
    </location>
</feature>
<feature type="transmembrane region" description="Helical" evidence="1">
    <location>
        <begin position="74"/>
        <end position="96"/>
    </location>
</feature>
<feature type="transmembrane region" description="Helical" evidence="1">
    <location>
        <begin position="18"/>
        <end position="39"/>
    </location>
</feature>
<dbReference type="EMBL" id="JAQQWM010000002">
    <property type="protein sequence ID" value="KAK8077100.1"/>
    <property type="molecule type" value="Genomic_DNA"/>
</dbReference>
<keyword evidence="3" id="KW-1185">Reference proteome</keyword>
<keyword evidence="1" id="KW-0812">Transmembrane</keyword>
<sequence length="138" mass="14939">MVSQTAPTEQSLVTQKRIVATFAAWAGVCLVLATINGGLSIVARRGCACGIETWGNAFLTIIILELLYTFGKCIFAFAGGMLGLEVALLLLLFLVADPNPADFSFWVFGLFWLGFGVEFVFDPIAGAVDRVMATRLRR</sequence>
<feature type="transmembrane region" description="Helical" evidence="1">
    <location>
        <begin position="103"/>
        <end position="121"/>
    </location>
</feature>
<dbReference type="Proteomes" id="UP001446871">
    <property type="component" value="Unassembled WGS sequence"/>
</dbReference>
<comment type="caution">
    <text evidence="2">The sequence shown here is derived from an EMBL/GenBank/DDBJ whole genome shotgun (WGS) entry which is preliminary data.</text>
</comment>
<evidence type="ECO:0000313" key="3">
    <source>
        <dbReference type="Proteomes" id="UP001446871"/>
    </source>
</evidence>
<gene>
    <name evidence="2" type="ORF">PG996_003270</name>
</gene>